<evidence type="ECO:0000313" key="3">
    <source>
        <dbReference type="EMBL" id="MFC3301892.1"/>
    </source>
</evidence>
<comment type="caution">
    <text evidence="3">The sequence shown here is derived from an EMBL/GenBank/DDBJ whole genome shotgun (WGS) entry which is preliminary data.</text>
</comment>
<dbReference type="Proteomes" id="UP001595607">
    <property type="component" value="Unassembled WGS sequence"/>
</dbReference>
<gene>
    <name evidence="3" type="primary">zapE</name>
    <name evidence="3" type="ORF">ACFONP_04030</name>
</gene>
<keyword evidence="3" id="KW-0131">Cell cycle</keyword>
<dbReference type="SUPFAM" id="SSF52540">
    <property type="entry name" value="P-loop containing nucleoside triphosphate hydrolases"/>
    <property type="match status" value="1"/>
</dbReference>
<evidence type="ECO:0000256" key="2">
    <source>
        <dbReference type="ARBA" id="ARBA00022840"/>
    </source>
</evidence>
<reference evidence="4" key="1">
    <citation type="journal article" date="2019" name="Int. J. Syst. Evol. Microbiol.">
        <title>The Global Catalogue of Microorganisms (GCM) 10K type strain sequencing project: providing services to taxonomists for standard genome sequencing and annotation.</title>
        <authorList>
            <consortium name="The Broad Institute Genomics Platform"/>
            <consortium name="The Broad Institute Genome Sequencing Center for Infectious Disease"/>
            <person name="Wu L."/>
            <person name="Ma J."/>
        </authorList>
    </citation>
    <scope>NUCLEOTIDE SEQUENCE [LARGE SCALE GENOMIC DNA]</scope>
    <source>
        <strain evidence="4">KCTC 22245</strain>
    </source>
</reference>
<dbReference type="InterPro" id="IPR005654">
    <property type="entry name" value="ATPase_AFG1-like"/>
</dbReference>
<dbReference type="GO" id="GO:0051301">
    <property type="term" value="P:cell division"/>
    <property type="evidence" value="ECO:0007669"/>
    <property type="project" value="UniProtKB-KW"/>
</dbReference>
<keyword evidence="4" id="KW-1185">Reference proteome</keyword>
<accession>A0ABV7MAS2</accession>
<evidence type="ECO:0000256" key="1">
    <source>
        <dbReference type="ARBA" id="ARBA00022741"/>
    </source>
</evidence>
<dbReference type="InterPro" id="IPR027417">
    <property type="entry name" value="P-loop_NTPase"/>
</dbReference>
<dbReference type="RefSeq" id="WP_189573734.1">
    <property type="nucleotide sequence ID" value="NZ_BMXU01000001.1"/>
</dbReference>
<protein>
    <submittedName>
        <fullName evidence="3">Cell division protein ZapE</fullName>
    </submittedName>
</protein>
<proteinExistence type="predicted"/>
<dbReference type="PANTHER" id="PTHR12169:SF6">
    <property type="entry name" value="AFG1-LIKE ATPASE"/>
    <property type="match status" value="1"/>
</dbReference>
<dbReference type="EMBL" id="JBHRVA010000002">
    <property type="protein sequence ID" value="MFC3301892.1"/>
    <property type="molecule type" value="Genomic_DNA"/>
</dbReference>
<dbReference type="NCBIfam" id="NF040713">
    <property type="entry name" value="ZapE"/>
    <property type="match status" value="1"/>
</dbReference>
<organism evidence="3 4">
    <name type="scientific">Parvularcula lutaonensis</name>
    <dbReference type="NCBI Taxonomy" id="491923"/>
    <lineage>
        <taxon>Bacteria</taxon>
        <taxon>Pseudomonadati</taxon>
        <taxon>Pseudomonadota</taxon>
        <taxon>Alphaproteobacteria</taxon>
        <taxon>Parvularculales</taxon>
        <taxon>Parvularculaceae</taxon>
        <taxon>Parvularcula</taxon>
    </lineage>
</organism>
<sequence length="381" mass="43018">MARTLSQYEELLSEGLRPDPAQRAAAEALDALETRLRDGKRRSLPWQPPREASGLYLYGGVGAGKTLLMDLFARSAPDLPTRRVHYHVFMEEMHGFIANWRDMGEAERRKHPNRGRRASLDDPIPHAAKAAFQEAELLCLDEMQVTDIADAMLLGRLFENYFARGGTLVVTSNRHPTDLYKDGINRELFLPFIDLIQEVMTVHEVKAAEDYRLAGFQKHGLYFTPLDEDADRAMDAAFEAQAMGEDAHPETLFVSGRKVVLSQATGDVARASFADLCENPLGASDYLAITRRFATVFLDRIPLLSPENADAASRFRTLIDALYDHRCKLVCSAAAEPDKLYTSGKLAFEFERTASRLFEMRTEAYLREEHRCEERQNGKAR</sequence>
<keyword evidence="2" id="KW-0067">ATP-binding</keyword>
<dbReference type="PANTHER" id="PTHR12169">
    <property type="entry name" value="ATPASE N2B"/>
    <property type="match status" value="1"/>
</dbReference>
<dbReference type="Gene3D" id="3.40.50.300">
    <property type="entry name" value="P-loop containing nucleotide triphosphate hydrolases"/>
    <property type="match status" value="1"/>
</dbReference>
<dbReference type="Pfam" id="PF03969">
    <property type="entry name" value="AFG1_ATPase"/>
    <property type="match status" value="1"/>
</dbReference>
<keyword evidence="1" id="KW-0547">Nucleotide-binding</keyword>
<keyword evidence="3" id="KW-0132">Cell division</keyword>
<evidence type="ECO:0000313" key="4">
    <source>
        <dbReference type="Proteomes" id="UP001595607"/>
    </source>
</evidence>
<name>A0ABV7MAS2_9PROT</name>